<feature type="domain" description="Transposase IS4-like" evidence="2">
    <location>
        <begin position="5"/>
        <end position="59"/>
    </location>
</feature>
<evidence type="ECO:0000256" key="1">
    <source>
        <dbReference type="SAM" id="MobiDB-lite"/>
    </source>
</evidence>
<evidence type="ECO:0000259" key="2">
    <source>
        <dbReference type="Pfam" id="PF01609"/>
    </source>
</evidence>
<accession>A0A1D8QW67</accession>
<dbReference type="GO" id="GO:0006313">
    <property type="term" value="P:DNA transposition"/>
    <property type="evidence" value="ECO:0007669"/>
    <property type="project" value="InterPro"/>
</dbReference>
<dbReference type="Proteomes" id="UP000175973">
    <property type="component" value="Chromosome"/>
</dbReference>
<protein>
    <submittedName>
        <fullName evidence="3">Transposase</fullName>
    </submittedName>
</protein>
<dbReference type="KEGG" id="aasc:A4S02_07110"/>
<dbReference type="Pfam" id="PF01609">
    <property type="entry name" value="DDE_Tnp_1"/>
    <property type="match status" value="1"/>
</dbReference>
<feature type="region of interest" description="Disordered" evidence="1">
    <location>
        <begin position="51"/>
        <end position="71"/>
    </location>
</feature>
<keyword evidence="4" id="KW-1185">Reference proteome</keyword>
<evidence type="ECO:0000313" key="4">
    <source>
        <dbReference type="Proteomes" id="UP000175973"/>
    </source>
</evidence>
<name>A0A1D8QW67_9PROT</name>
<dbReference type="RefSeq" id="WP_044582885.1">
    <property type="nucleotide sequence ID" value="NZ_CP015164.1"/>
</dbReference>
<dbReference type="AlphaFoldDB" id="A0A1D8QW67"/>
<reference evidence="4" key="1">
    <citation type="submission" date="2016-04" db="EMBL/GenBank/DDBJ databases">
        <authorList>
            <person name="Jeon C.O."/>
            <person name="Cho G.Y."/>
            <person name="Jeong H.I."/>
            <person name="Kim K.H."/>
        </authorList>
    </citation>
    <scope>NUCLEOTIDE SEQUENCE [LARGE SCALE GENOMIC DNA]</scope>
    <source>
        <strain evidence="4">LMG 1590</strain>
    </source>
</reference>
<proteinExistence type="predicted"/>
<dbReference type="GO" id="GO:0004803">
    <property type="term" value="F:transposase activity"/>
    <property type="evidence" value="ECO:0007669"/>
    <property type="project" value="InterPro"/>
</dbReference>
<dbReference type="EMBL" id="CP015164">
    <property type="protein sequence ID" value="AOW46576.1"/>
    <property type="molecule type" value="Genomic_DNA"/>
</dbReference>
<gene>
    <name evidence="3" type="ORF">A4S02_07110</name>
</gene>
<sequence>MEFYITSGQDADIHWSEPMLDGIDPDIFLADKAYDADRLFDCLTERGITPVIPPKSNRAASRETGFTHYRE</sequence>
<evidence type="ECO:0000313" key="3">
    <source>
        <dbReference type="EMBL" id="AOW46576.1"/>
    </source>
</evidence>
<dbReference type="GO" id="GO:0003677">
    <property type="term" value="F:DNA binding"/>
    <property type="evidence" value="ECO:0007669"/>
    <property type="project" value="InterPro"/>
</dbReference>
<organism evidence="3 4">
    <name type="scientific">Acetobacter ascendens</name>
    <dbReference type="NCBI Taxonomy" id="481146"/>
    <lineage>
        <taxon>Bacteria</taxon>
        <taxon>Pseudomonadati</taxon>
        <taxon>Pseudomonadota</taxon>
        <taxon>Alphaproteobacteria</taxon>
        <taxon>Acetobacterales</taxon>
        <taxon>Acetobacteraceae</taxon>
        <taxon>Acetobacter</taxon>
    </lineage>
</organism>
<dbReference type="InterPro" id="IPR002559">
    <property type="entry name" value="Transposase_11"/>
</dbReference>